<proteinExistence type="predicted"/>
<evidence type="ECO:0000313" key="3">
    <source>
        <dbReference type="Proteomes" id="UP000224080"/>
    </source>
</evidence>
<keyword evidence="3" id="KW-1185">Reference proteome</keyword>
<feature type="signal peptide" evidence="1">
    <location>
        <begin position="1"/>
        <end position="19"/>
    </location>
</feature>
<comment type="caution">
    <text evidence="2">The sequence shown here is derived from an EMBL/GenBank/DDBJ whole genome shotgun (WGS) entry which is preliminary data.</text>
</comment>
<feature type="chain" id="PRO_5013287529" evidence="1">
    <location>
        <begin position="20"/>
        <end position="543"/>
    </location>
</feature>
<sequence>MGILTSLFQFTLLLGLANTQIVKRPLIKNARDLDERFDAVLPAPQNYTYTKWSEAEIARGIPTDPAWLASLYDTTSEYYCKDDFSVYNVTFPDCPEPWLVGHCARAEKSREETFNLLGRLPSSARGGVSDVLHMAFPPNVRMRVGRDNSAIFGGTFRPADGIKMILTALIRGAGPGMPMDEFMKAVEADSCVADEDASQELERGGGYFWSLESGLAIAAYMKLVKTPPIDASCMSNQLKILRPILDKRWDTPGQCPNKIAPKLVKHKPILFPRGIEVLNVDPVPDPEFATVILWDKSDGIPEWFLHESRIKRRDDPSRIYCELENIQVFNVSYSDCDQDPWTLGRCTDAQESVDDIVRRVGRLPAGLRSYITHLIAFENPYAAGGALLTLNYVIIYGEVNDSVYMHEAAHHIDRDFYQNATFLAAKAADACYPSEYSKRNDVELFAEIGVTYLYDKSGKTLLERGYDASCLSHELNALEDYAGDDFQQTSKCFKRRQNSRVIHPTDAEFANLEPYISEVVMERFPDKPAEPWDWRQEINLHRG</sequence>
<gene>
    <name evidence="2" type="ORF">GX51_08071</name>
</gene>
<evidence type="ECO:0000313" key="2">
    <source>
        <dbReference type="EMBL" id="PGG95915.1"/>
    </source>
</evidence>
<dbReference type="EMBL" id="PDNC01000200">
    <property type="protein sequence ID" value="PGG95915.1"/>
    <property type="molecule type" value="Genomic_DNA"/>
</dbReference>
<dbReference type="OrthoDB" id="2142213at2759"/>
<keyword evidence="1" id="KW-0732">Signal</keyword>
<name>A0A2B7WGP6_9EURO</name>
<dbReference type="Proteomes" id="UP000224080">
    <property type="component" value="Unassembled WGS sequence"/>
</dbReference>
<protein>
    <submittedName>
        <fullName evidence="2">Uncharacterized protein</fullName>
    </submittedName>
</protein>
<dbReference type="STRING" id="2060905.A0A2B7WGP6"/>
<reference evidence="2 3" key="1">
    <citation type="submission" date="2017-10" db="EMBL/GenBank/DDBJ databases">
        <title>Comparative genomics in systemic dimorphic fungi from Ajellomycetaceae.</title>
        <authorList>
            <person name="Munoz J.F."/>
            <person name="Mcewen J.G."/>
            <person name="Clay O.K."/>
            <person name="Cuomo C.A."/>
        </authorList>
    </citation>
    <scope>NUCLEOTIDE SEQUENCE [LARGE SCALE GENOMIC DNA]</scope>
    <source>
        <strain evidence="2 3">UAMH130</strain>
    </source>
</reference>
<evidence type="ECO:0000256" key="1">
    <source>
        <dbReference type="SAM" id="SignalP"/>
    </source>
</evidence>
<dbReference type="AlphaFoldDB" id="A0A2B7WGP6"/>
<organism evidence="2 3">
    <name type="scientific">Blastomyces parvus</name>
    <dbReference type="NCBI Taxonomy" id="2060905"/>
    <lineage>
        <taxon>Eukaryota</taxon>
        <taxon>Fungi</taxon>
        <taxon>Dikarya</taxon>
        <taxon>Ascomycota</taxon>
        <taxon>Pezizomycotina</taxon>
        <taxon>Eurotiomycetes</taxon>
        <taxon>Eurotiomycetidae</taxon>
        <taxon>Onygenales</taxon>
        <taxon>Ajellomycetaceae</taxon>
        <taxon>Blastomyces</taxon>
    </lineage>
</organism>
<accession>A0A2B7WGP6</accession>